<evidence type="ECO:0000256" key="3">
    <source>
        <dbReference type="SAM" id="MobiDB-lite"/>
    </source>
</evidence>
<dbReference type="PANTHER" id="PTHR43343">
    <property type="entry name" value="PEPTIDASE S12"/>
    <property type="match status" value="1"/>
</dbReference>
<dbReference type="PRINTS" id="PR00834">
    <property type="entry name" value="PROTEASES2C"/>
</dbReference>
<dbReference type="EMBL" id="QRGA01000007">
    <property type="protein sequence ID" value="RDU98466.1"/>
    <property type="molecule type" value="Genomic_DNA"/>
</dbReference>
<dbReference type="Proteomes" id="UP000256838">
    <property type="component" value="Unassembled WGS sequence"/>
</dbReference>
<dbReference type="Gene3D" id="2.40.10.120">
    <property type="match status" value="1"/>
</dbReference>
<dbReference type="SUPFAM" id="SSF50156">
    <property type="entry name" value="PDZ domain-like"/>
    <property type="match status" value="1"/>
</dbReference>
<comment type="caution">
    <text evidence="5">The sequence shown here is derived from an EMBL/GenBank/DDBJ whole genome shotgun (WGS) entry which is preliminary data.</text>
</comment>
<accession>A0A3D8K0M1</accession>
<dbReference type="PANTHER" id="PTHR43343:SF3">
    <property type="entry name" value="PROTEASE DO-LIKE 8, CHLOROPLASTIC"/>
    <property type="match status" value="1"/>
</dbReference>
<dbReference type="CDD" id="cd06779">
    <property type="entry name" value="cpPDZ_Deg_HtrA-like"/>
    <property type="match status" value="1"/>
</dbReference>
<organism evidence="5 6">
    <name type="scientific">Trinickia dinghuensis</name>
    <dbReference type="NCBI Taxonomy" id="2291023"/>
    <lineage>
        <taxon>Bacteria</taxon>
        <taxon>Pseudomonadati</taxon>
        <taxon>Pseudomonadota</taxon>
        <taxon>Betaproteobacteria</taxon>
        <taxon>Burkholderiales</taxon>
        <taxon>Burkholderiaceae</taxon>
        <taxon>Trinickia</taxon>
    </lineage>
</organism>
<dbReference type="InterPro" id="IPR001478">
    <property type="entry name" value="PDZ"/>
</dbReference>
<reference evidence="5 6" key="1">
    <citation type="submission" date="2018-08" db="EMBL/GenBank/DDBJ databases">
        <title>Paraburkholderia sp. DHOM06 isolated from forest soil.</title>
        <authorList>
            <person name="Gao Z.-H."/>
            <person name="Qiu L.-H."/>
        </authorList>
    </citation>
    <scope>NUCLEOTIDE SEQUENCE [LARGE SCALE GENOMIC DNA]</scope>
    <source>
        <strain evidence="5 6">DHOM06</strain>
    </source>
</reference>
<evidence type="ECO:0000256" key="1">
    <source>
        <dbReference type="ARBA" id="ARBA00022670"/>
    </source>
</evidence>
<dbReference type="OrthoDB" id="9758917at2"/>
<dbReference type="Pfam" id="PF13365">
    <property type="entry name" value="Trypsin_2"/>
    <property type="match status" value="1"/>
</dbReference>
<feature type="domain" description="PDZ" evidence="4">
    <location>
        <begin position="254"/>
        <end position="330"/>
    </location>
</feature>
<dbReference type="InterPro" id="IPR036034">
    <property type="entry name" value="PDZ_sf"/>
</dbReference>
<sequence length="345" mass="35809">MGSRPAFIDDLARAPSPHGGPSANDVVLDRDDTLLDAYSRTVINALERVQQAVVFVSVERTVPGEQHPRGGTGSGFLFTPDGYLLTNSHVVHGATAIRVTLADGSTHDASLVGEDPSTDLAVLRIGSAEPLPHAELGESSKLRVGQIAIAVGNPLGLAQTVTTGVVSALGRSLRSASGRMIYDVIQTDAALNPGNSGGPLVNSAGQVIGVNTAIIPGAQAICFATAIDTAKWVIMQLFAHGRVRRAYIGVAGTTVPIARKVQRYFALGTTSGVRVMEVAKGSPAALGGLRVDDTVIAIDGLAVDGIDALQRVLDASRIDRTVEIVVLRLTQKLTLSVTPAEPAPK</sequence>
<dbReference type="SMART" id="SM00228">
    <property type="entry name" value="PDZ"/>
    <property type="match status" value="1"/>
</dbReference>
<feature type="region of interest" description="Disordered" evidence="3">
    <location>
        <begin position="1"/>
        <end position="25"/>
    </location>
</feature>
<evidence type="ECO:0000256" key="2">
    <source>
        <dbReference type="ARBA" id="ARBA00022801"/>
    </source>
</evidence>
<dbReference type="InterPro" id="IPR001940">
    <property type="entry name" value="Peptidase_S1C"/>
</dbReference>
<protein>
    <submittedName>
        <fullName evidence="5">PDZ domain-containing protein</fullName>
    </submittedName>
</protein>
<gene>
    <name evidence="5" type="ORF">DWV00_14315</name>
</gene>
<evidence type="ECO:0000259" key="4">
    <source>
        <dbReference type="PROSITE" id="PS50106"/>
    </source>
</evidence>
<name>A0A3D8K0M1_9BURK</name>
<dbReference type="GO" id="GO:0006508">
    <property type="term" value="P:proteolysis"/>
    <property type="evidence" value="ECO:0007669"/>
    <property type="project" value="UniProtKB-KW"/>
</dbReference>
<evidence type="ECO:0000313" key="5">
    <source>
        <dbReference type="EMBL" id="RDU98466.1"/>
    </source>
</evidence>
<dbReference type="Pfam" id="PF13180">
    <property type="entry name" value="PDZ_2"/>
    <property type="match status" value="1"/>
</dbReference>
<keyword evidence="2" id="KW-0378">Hydrolase</keyword>
<dbReference type="SUPFAM" id="SSF50494">
    <property type="entry name" value="Trypsin-like serine proteases"/>
    <property type="match status" value="1"/>
</dbReference>
<keyword evidence="6" id="KW-1185">Reference proteome</keyword>
<dbReference type="GO" id="GO:0004252">
    <property type="term" value="F:serine-type endopeptidase activity"/>
    <property type="evidence" value="ECO:0007669"/>
    <property type="project" value="InterPro"/>
</dbReference>
<evidence type="ECO:0000313" key="6">
    <source>
        <dbReference type="Proteomes" id="UP000256838"/>
    </source>
</evidence>
<dbReference type="InterPro" id="IPR051201">
    <property type="entry name" value="Chloro_Bact_Ser_Proteases"/>
</dbReference>
<dbReference type="PROSITE" id="PS50106">
    <property type="entry name" value="PDZ"/>
    <property type="match status" value="1"/>
</dbReference>
<dbReference type="Gene3D" id="2.30.42.10">
    <property type="match status" value="1"/>
</dbReference>
<proteinExistence type="predicted"/>
<dbReference type="RefSeq" id="WP_115534220.1">
    <property type="nucleotide sequence ID" value="NZ_QRGA01000007.1"/>
</dbReference>
<dbReference type="AlphaFoldDB" id="A0A3D8K0M1"/>
<dbReference type="InterPro" id="IPR009003">
    <property type="entry name" value="Peptidase_S1_PA"/>
</dbReference>
<keyword evidence="1" id="KW-0645">Protease</keyword>